<dbReference type="GO" id="GO:0036220">
    <property type="term" value="F:ITP diphosphatase activity"/>
    <property type="evidence" value="ECO:0007669"/>
    <property type="project" value="UniProtKB-EC"/>
</dbReference>
<dbReference type="SUPFAM" id="SSF52972">
    <property type="entry name" value="ITPase-like"/>
    <property type="match status" value="1"/>
</dbReference>
<accession>A0A1J5R7S0</accession>
<dbReference type="GO" id="GO:0000166">
    <property type="term" value="F:nucleotide binding"/>
    <property type="evidence" value="ECO:0007669"/>
    <property type="project" value="UniProtKB-KW"/>
</dbReference>
<evidence type="ECO:0000256" key="3">
    <source>
        <dbReference type="ARBA" id="ARBA00011738"/>
    </source>
</evidence>
<evidence type="ECO:0000256" key="5">
    <source>
        <dbReference type="ARBA" id="ARBA00022741"/>
    </source>
</evidence>
<dbReference type="GO" id="GO:0009146">
    <property type="term" value="P:purine nucleoside triphosphate catabolic process"/>
    <property type="evidence" value="ECO:0007669"/>
    <property type="project" value="UniProtKB-ARBA"/>
</dbReference>
<evidence type="ECO:0000256" key="9">
    <source>
        <dbReference type="ARBA" id="ARBA00051875"/>
    </source>
</evidence>
<evidence type="ECO:0000256" key="12">
    <source>
        <dbReference type="ARBA" id="ARBA00071289"/>
    </source>
</evidence>
<keyword evidence="5" id="KW-0547">Nucleotide-binding</keyword>
<dbReference type="FunFam" id="3.90.950.10:FF:000001">
    <property type="entry name" value="dITP/XTP pyrophosphatase"/>
    <property type="match status" value="1"/>
</dbReference>
<dbReference type="PANTHER" id="PTHR11067:SF9">
    <property type="entry name" value="INOSINE TRIPHOSPHATE PYROPHOSPHATASE"/>
    <property type="match status" value="1"/>
</dbReference>
<dbReference type="GO" id="GO:0005829">
    <property type="term" value="C:cytosol"/>
    <property type="evidence" value="ECO:0007669"/>
    <property type="project" value="TreeGrafter"/>
</dbReference>
<comment type="subunit">
    <text evidence="3">Homodimer.</text>
</comment>
<keyword evidence="8" id="KW-0546">Nucleotide metabolism</keyword>
<evidence type="ECO:0000256" key="14">
    <source>
        <dbReference type="ARBA" id="ARBA00078805"/>
    </source>
</evidence>
<dbReference type="GO" id="GO:0046872">
    <property type="term" value="F:metal ion binding"/>
    <property type="evidence" value="ECO:0007669"/>
    <property type="project" value="UniProtKB-KW"/>
</dbReference>
<evidence type="ECO:0000256" key="2">
    <source>
        <dbReference type="ARBA" id="ARBA00008023"/>
    </source>
</evidence>
<dbReference type="GO" id="GO:0009117">
    <property type="term" value="P:nucleotide metabolic process"/>
    <property type="evidence" value="ECO:0007669"/>
    <property type="project" value="UniProtKB-KW"/>
</dbReference>
<name>A0A1J5R7S0_9ZZZZ</name>
<evidence type="ECO:0000256" key="10">
    <source>
        <dbReference type="ARBA" id="ARBA00052017"/>
    </source>
</evidence>
<evidence type="ECO:0000256" key="15">
    <source>
        <dbReference type="ARBA" id="ARBA00083186"/>
    </source>
</evidence>
<keyword evidence="7" id="KW-0460">Magnesium</keyword>
<comment type="caution">
    <text evidence="17">The sequence shown here is derived from an EMBL/GenBank/DDBJ whole genome shotgun (WGS) entry which is preliminary data.</text>
</comment>
<protein>
    <recommendedName>
        <fullName evidence="12">dITP/XTP pyrophosphatase</fullName>
        <ecNumber evidence="11">3.6.1.66</ecNumber>
    </recommendedName>
    <alternativeName>
        <fullName evidence="13">Non-canonical purine NTP pyrophosphatase</fullName>
    </alternativeName>
    <alternativeName>
        <fullName evidence="14">Non-standard purine NTP pyrophosphatase</fullName>
    </alternativeName>
    <alternativeName>
        <fullName evidence="16">Nucleoside-triphosphate diphosphatase</fullName>
    </alternativeName>
    <alternativeName>
        <fullName evidence="15">Nucleoside-triphosphate pyrophosphatase</fullName>
    </alternativeName>
</protein>
<dbReference type="AlphaFoldDB" id="A0A1J5R7S0"/>
<keyword evidence="4" id="KW-0479">Metal-binding</keyword>
<dbReference type="EC" id="3.6.1.66" evidence="11"/>
<evidence type="ECO:0000256" key="13">
    <source>
        <dbReference type="ARBA" id="ARBA00075987"/>
    </source>
</evidence>
<evidence type="ECO:0000256" key="16">
    <source>
        <dbReference type="ARBA" id="ARBA00083635"/>
    </source>
</evidence>
<dbReference type="CDD" id="cd00515">
    <property type="entry name" value="HAM1"/>
    <property type="match status" value="1"/>
</dbReference>
<dbReference type="NCBIfam" id="TIGR00042">
    <property type="entry name" value="RdgB/HAM1 family non-canonical purine NTP pyrophosphatase"/>
    <property type="match status" value="1"/>
</dbReference>
<sequence>MDLYLASGNAHKAQEFQALVSGSSARIRERVRVLSAREVGGMPAVSEDTGTFEGNAAKKALALLPRLPAGAWALSDDSGLCVDALGGHPGVESAYYAGPQGDSAANLRKLVEVMRPVAPGRRGAYFVCVLCLAGADGTVRHFEGRCVGTLRLEPAGGAGFGYDPLFVPVGHEQTFAELGEATKNALSHRSRAWRRLAEWLEQNV</sequence>
<evidence type="ECO:0000256" key="7">
    <source>
        <dbReference type="ARBA" id="ARBA00022842"/>
    </source>
</evidence>
<dbReference type="GO" id="GO:0017111">
    <property type="term" value="F:ribonucleoside triphosphate phosphatase activity"/>
    <property type="evidence" value="ECO:0007669"/>
    <property type="project" value="InterPro"/>
</dbReference>
<gene>
    <name evidence="17" type="primary">rdgB_9</name>
    <name evidence="17" type="ORF">GALL_300270</name>
</gene>
<reference evidence="17" key="1">
    <citation type="submission" date="2016-10" db="EMBL/GenBank/DDBJ databases">
        <title>Sequence of Gallionella enrichment culture.</title>
        <authorList>
            <person name="Poehlein A."/>
            <person name="Muehling M."/>
            <person name="Daniel R."/>
        </authorList>
    </citation>
    <scope>NUCLEOTIDE SEQUENCE</scope>
</reference>
<keyword evidence="6 17" id="KW-0378">Hydrolase</keyword>
<comment type="catalytic activity">
    <reaction evidence="10">
        <text>XTP + H2O = XMP + diphosphate + H(+)</text>
        <dbReference type="Rhea" id="RHEA:28610"/>
        <dbReference type="ChEBI" id="CHEBI:15377"/>
        <dbReference type="ChEBI" id="CHEBI:15378"/>
        <dbReference type="ChEBI" id="CHEBI:33019"/>
        <dbReference type="ChEBI" id="CHEBI:57464"/>
        <dbReference type="ChEBI" id="CHEBI:61314"/>
        <dbReference type="EC" id="3.6.1.66"/>
    </reaction>
</comment>
<evidence type="ECO:0000256" key="1">
    <source>
        <dbReference type="ARBA" id="ARBA00001946"/>
    </source>
</evidence>
<dbReference type="HAMAP" id="MF_01405">
    <property type="entry name" value="Non_canon_purine_NTPase"/>
    <property type="match status" value="1"/>
</dbReference>
<dbReference type="GO" id="GO:0035870">
    <property type="term" value="F:dITP diphosphatase activity"/>
    <property type="evidence" value="ECO:0007669"/>
    <property type="project" value="RHEA"/>
</dbReference>
<dbReference type="InterPro" id="IPR020922">
    <property type="entry name" value="dITP/XTP_pyrophosphatase"/>
</dbReference>
<proteinExistence type="inferred from homology"/>
<dbReference type="PANTHER" id="PTHR11067">
    <property type="entry name" value="INOSINE TRIPHOSPHATE PYROPHOSPHATASE/HAM1 PROTEIN"/>
    <property type="match status" value="1"/>
</dbReference>
<dbReference type="GO" id="GO:0036222">
    <property type="term" value="F:XTP diphosphatase activity"/>
    <property type="evidence" value="ECO:0007669"/>
    <property type="project" value="RHEA"/>
</dbReference>
<comment type="catalytic activity">
    <reaction evidence="9">
        <text>dITP + H2O = dIMP + diphosphate + H(+)</text>
        <dbReference type="Rhea" id="RHEA:28342"/>
        <dbReference type="ChEBI" id="CHEBI:15377"/>
        <dbReference type="ChEBI" id="CHEBI:15378"/>
        <dbReference type="ChEBI" id="CHEBI:33019"/>
        <dbReference type="ChEBI" id="CHEBI:61194"/>
        <dbReference type="ChEBI" id="CHEBI:61382"/>
        <dbReference type="EC" id="3.6.1.66"/>
    </reaction>
</comment>
<dbReference type="EMBL" id="MLJW01000388">
    <property type="protein sequence ID" value="OIQ88095.1"/>
    <property type="molecule type" value="Genomic_DNA"/>
</dbReference>
<comment type="similarity">
    <text evidence="2">Belongs to the HAM1 NTPase family.</text>
</comment>
<evidence type="ECO:0000256" key="8">
    <source>
        <dbReference type="ARBA" id="ARBA00023080"/>
    </source>
</evidence>
<evidence type="ECO:0000256" key="4">
    <source>
        <dbReference type="ARBA" id="ARBA00022723"/>
    </source>
</evidence>
<evidence type="ECO:0000256" key="6">
    <source>
        <dbReference type="ARBA" id="ARBA00022801"/>
    </source>
</evidence>
<evidence type="ECO:0000256" key="11">
    <source>
        <dbReference type="ARBA" id="ARBA00066468"/>
    </source>
</evidence>
<dbReference type="InterPro" id="IPR002637">
    <property type="entry name" value="RdgB/HAM1"/>
</dbReference>
<dbReference type="Pfam" id="PF01725">
    <property type="entry name" value="Ham1p_like"/>
    <property type="match status" value="1"/>
</dbReference>
<dbReference type="Gene3D" id="3.90.950.10">
    <property type="match status" value="1"/>
</dbReference>
<organism evidence="17">
    <name type="scientific">mine drainage metagenome</name>
    <dbReference type="NCBI Taxonomy" id="410659"/>
    <lineage>
        <taxon>unclassified sequences</taxon>
        <taxon>metagenomes</taxon>
        <taxon>ecological metagenomes</taxon>
    </lineage>
</organism>
<dbReference type="InterPro" id="IPR029001">
    <property type="entry name" value="ITPase-like_fam"/>
</dbReference>
<comment type="cofactor">
    <cofactor evidence="1">
        <name>Mg(2+)</name>
        <dbReference type="ChEBI" id="CHEBI:18420"/>
    </cofactor>
</comment>
<evidence type="ECO:0000313" key="17">
    <source>
        <dbReference type="EMBL" id="OIQ88095.1"/>
    </source>
</evidence>